<dbReference type="InterPro" id="IPR006108">
    <property type="entry name" value="3HC_DH_C"/>
</dbReference>
<dbReference type="InterPro" id="IPR008927">
    <property type="entry name" value="6-PGluconate_DH-like_C_sf"/>
</dbReference>
<dbReference type="SUPFAM" id="SSF48179">
    <property type="entry name" value="6-phosphogluconate dehydrogenase C-terminal domain-like"/>
    <property type="match status" value="1"/>
</dbReference>
<dbReference type="PANTHER" id="PTHR48075">
    <property type="entry name" value="3-HYDROXYACYL-COA DEHYDROGENASE FAMILY PROTEIN"/>
    <property type="match status" value="1"/>
</dbReference>
<evidence type="ECO:0000313" key="3">
    <source>
        <dbReference type="Proteomes" id="UP000464214"/>
    </source>
</evidence>
<evidence type="ECO:0000259" key="1">
    <source>
        <dbReference type="Pfam" id="PF00725"/>
    </source>
</evidence>
<dbReference type="Proteomes" id="UP000464214">
    <property type="component" value="Chromosome"/>
</dbReference>
<sequence>MKTMVLASPELEQEYSLKFPNRAYLYLQDPAELGLWLNQVEVVFDLLLHEQPERLAQYAKAEKGEDLVIFCNAPKLQLASLAKEHGPFPFHLCGVNALPSLFNREVLEVSVLKPESEKEVARVMEVLGTGYELVADRVGMVTPRVLCMIINEACYTLQEGTATKEDIDLGMKLGTNYPFGPFEWANKIGVANVYDLLEAVYADTKDERYKICPLLKTAYLKGEEL</sequence>
<dbReference type="InterPro" id="IPR013328">
    <property type="entry name" value="6PGD_dom2"/>
</dbReference>
<evidence type="ECO:0000313" key="2">
    <source>
        <dbReference type="EMBL" id="QHL88208.1"/>
    </source>
</evidence>
<dbReference type="Pfam" id="PF00725">
    <property type="entry name" value="3HCDH"/>
    <property type="match status" value="1"/>
</dbReference>
<organism evidence="2 3">
    <name type="scientific">Nibribacter ruber</name>
    <dbReference type="NCBI Taxonomy" id="2698458"/>
    <lineage>
        <taxon>Bacteria</taxon>
        <taxon>Pseudomonadati</taxon>
        <taxon>Bacteroidota</taxon>
        <taxon>Cytophagia</taxon>
        <taxon>Cytophagales</taxon>
        <taxon>Hymenobacteraceae</taxon>
        <taxon>Nibribacter</taxon>
    </lineage>
</organism>
<dbReference type="Gene3D" id="1.10.1040.10">
    <property type="entry name" value="N-(1-d-carboxylethyl)-l-norvaline Dehydrogenase, domain 2"/>
    <property type="match status" value="1"/>
</dbReference>
<dbReference type="GO" id="GO:0016616">
    <property type="term" value="F:oxidoreductase activity, acting on the CH-OH group of donors, NAD or NADP as acceptor"/>
    <property type="evidence" value="ECO:0007669"/>
    <property type="project" value="InterPro"/>
</dbReference>
<dbReference type="GO" id="GO:0006631">
    <property type="term" value="P:fatty acid metabolic process"/>
    <property type="evidence" value="ECO:0007669"/>
    <property type="project" value="InterPro"/>
</dbReference>
<gene>
    <name evidence="2" type="ORF">GU926_12510</name>
</gene>
<feature type="domain" description="3-hydroxyacyl-CoA dehydrogenase C-terminal" evidence="1">
    <location>
        <begin position="139"/>
        <end position="222"/>
    </location>
</feature>
<protein>
    <submittedName>
        <fullName evidence="2">3-hydroxyacyl-CoA dehydrogenase</fullName>
    </submittedName>
</protein>
<name>A0A6P1P131_9BACT</name>
<reference evidence="2 3" key="1">
    <citation type="submission" date="2020-01" db="EMBL/GenBank/DDBJ databases">
        <authorList>
            <person name="Kim M."/>
        </authorList>
    </citation>
    <scope>NUCLEOTIDE SEQUENCE [LARGE SCALE GENOMIC DNA]</scope>
    <source>
        <strain evidence="2 3">BT10</strain>
    </source>
</reference>
<dbReference type="PANTHER" id="PTHR48075:SF5">
    <property type="entry name" value="3-HYDROXYBUTYRYL-COA DEHYDROGENASE"/>
    <property type="match status" value="1"/>
</dbReference>
<accession>A0A6P1P131</accession>
<keyword evidence="3" id="KW-1185">Reference proteome</keyword>
<dbReference type="AlphaFoldDB" id="A0A6P1P131"/>
<dbReference type="KEGG" id="nib:GU926_12510"/>
<proteinExistence type="predicted"/>
<dbReference type="EMBL" id="CP047897">
    <property type="protein sequence ID" value="QHL88208.1"/>
    <property type="molecule type" value="Genomic_DNA"/>
</dbReference>
<dbReference type="RefSeq" id="WP_160692357.1">
    <property type="nucleotide sequence ID" value="NZ_CP047897.1"/>
</dbReference>